<name>A0A9P5SU10_9FUNG</name>
<keyword evidence="2" id="KW-1133">Transmembrane helix</keyword>
<feature type="transmembrane region" description="Helical" evidence="2">
    <location>
        <begin position="209"/>
        <end position="230"/>
    </location>
</feature>
<evidence type="ECO:0000256" key="1">
    <source>
        <dbReference type="SAM" id="MobiDB-lite"/>
    </source>
</evidence>
<evidence type="ECO:0000313" key="5">
    <source>
        <dbReference type="Proteomes" id="UP000696485"/>
    </source>
</evidence>
<evidence type="ECO:0000256" key="3">
    <source>
        <dbReference type="SAM" id="SignalP"/>
    </source>
</evidence>
<dbReference type="Proteomes" id="UP000696485">
    <property type="component" value="Unassembled WGS sequence"/>
</dbReference>
<feature type="signal peptide" evidence="3">
    <location>
        <begin position="1"/>
        <end position="34"/>
    </location>
</feature>
<feature type="region of interest" description="Disordered" evidence="1">
    <location>
        <begin position="345"/>
        <end position="385"/>
    </location>
</feature>
<keyword evidence="2" id="KW-0812">Transmembrane</keyword>
<reference evidence="4" key="1">
    <citation type="journal article" date="2020" name="Fungal Divers.">
        <title>Resolving the Mortierellaceae phylogeny through synthesis of multi-gene phylogenetics and phylogenomics.</title>
        <authorList>
            <person name="Vandepol N."/>
            <person name="Liber J."/>
            <person name="Desiro A."/>
            <person name="Na H."/>
            <person name="Kennedy M."/>
            <person name="Barry K."/>
            <person name="Grigoriev I.V."/>
            <person name="Miller A.N."/>
            <person name="O'Donnell K."/>
            <person name="Stajich J.E."/>
            <person name="Bonito G."/>
        </authorList>
    </citation>
    <scope>NUCLEOTIDE SEQUENCE</scope>
    <source>
        <strain evidence="4">NVP1</strain>
    </source>
</reference>
<keyword evidence="5" id="KW-1185">Reference proteome</keyword>
<keyword evidence="3" id="KW-0732">Signal</keyword>
<gene>
    <name evidence="4" type="ORF">BG006_000477</name>
</gene>
<organism evidence="4 5">
    <name type="scientific">Podila minutissima</name>
    <dbReference type="NCBI Taxonomy" id="64525"/>
    <lineage>
        <taxon>Eukaryota</taxon>
        <taxon>Fungi</taxon>
        <taxon>Fungi incertae sedis</taxon>
        <taxon>Mucoromycota</taxon>
        <taxon>Mortierellomycotina</taxon>
        <taxon>Mortierellomycetes</taxon>
        <taxon>Mortierellales</taxon>
        <taxon>Mortierellaceae</taxon>
        <taxon>Podila</taxon>
    </lineage>
</organism>
<feature type="compositionally biased region" description="Basic and acidic residues" evidence="1">
    <location>
        <begin position="376"/>
        <end position="385"/>
    </location>
</feature>
<dbReference type="AlphaFoldDB" id="A0A9P5SU10"/>
<feature type="region of interest" description="Disordered" evidence="1">
    <location>
        <begin position="128"/>
        <end position="206"/>
    </location>
</feature>
<feature type="region of interest" description="Disordered" evidence="1">
    <location>
        <begin position="257"/>
        <end position="284"/>
    </location>
</feature>
<sequence>MRLITSKSTSSPRKTWSLLCTTLIATTFSGMVSAALEAGFCGDCQTYANAIQPCGGTFTNADIQVPGEYVLPLPLAKCICSAVIQKVLWTCAKCAAFGGSKFAAVPPNKYQTQCMAWGTTVDQWNAPYTGIVAPGTQTDTGGGPAPPPPPPPVTSSIPPQPPKPSGGGGSSSGGGKGTSTDSNGNQPTGTSDNATSGEKSSDSSPDGKAIGISVGIIAVAAIAGVVAVFMMKRRRRRRPLDLDSSPALANFMELDSHGSGREKNLRPTSPPMVPAPVASATPAVPRGHRNYMEGGGGSVVGGYDQQYDHYGHGQGQGYDGYSHGQYDQYGNHYDEQYYDQGYYDQHQHGYGPEYGYDHPAASQGPSAPPAGSVVRKSKEGGGHYI</sequence>
<proteinExistence type="predicted"/>
<feature type="compositionally biased region" description="Low complexity" evidence="1">
    <location>
        <begin position="275"/>
        <end position="284"/>
    </location>
</feature>
<keyword evidence="2" id="KW-0472">Membrane</keyword>
<comment type="caution">
    <text evidence="4">The sequence shown here is derived from an EMBL/GenBank/DDBJ whole genome shotgun (WGS) entry which is preliminary data.</text>
</comment>
<dbReference type="EMBL" id="JAAAUY010000108">
    <property type="protein sequence ID" value="KAF9335259.1"/>
    <property type="molecule type" value="Genomic_DNA"/>
</dbReference>
<protein>
    <recommendedName>
        <fullName evidence="6">Transmembrane protein</fullName>
    </recommendedName>
</protein>
<feature type="compositionally biased region" description="Gly residues" evidence="1">
    <location>
        <begin position="165"/>
        <end position="177"/>
    </location>
</feature>
<feature type="compositionally biased region" description="Pro residues" evidence="1">
    <location>
        <begin position="144"/>
        <end position="164"/>
    </location>
</feature>
<feature type="compositionally biased region" description="Low complexity" evidence="1">
    <location>
        <begin position="359"/>
        <end position="372"/>
    </location>
</feature>
<evidence type="ECO:0008006" key="6">
    <source>
        <dbReference type="Google" id="ProtNLM"/>
    </source>
</evidence>
<accession>A0A9P5SU10</accession>
<feature type="compositionally biased region" description="Polar residues" evidence="1">
    <location>
        <begin position="183"/>
        <end position="204"/>
    </location>
</feature>
<feature type="chain" id="PRO_5040358562" description="Transmembrane protein" evidence="3">
    <location>
        <begin position="35"/>
        <end position="385"/>
    </location>
</feature>
<evidence type="ECO:0000313" key="4">
    <source>
        <dbReference type="EMBL" id="KAF9335259.1"/>
    </source>
</evidence>
<evidence type="ECO:0000256" key="2">
    <source>
        <dbReference type="SAM" id="Phobius"/>
    </source>
</evidence>